<dbReference type="PROSITE" id="PS00360">
    <property type="entry name" value="RIBOSOMAL_S9"/>
    <property type="match status" value="1"/>
</dbReference>
<dbReference type="GO" id="GO:0003735">
    <property type="term" value="F:structural constituent of ribosome"/>
    <property type="evidence" value="ECO:0007669"/>
    <property type="project" value="UniProtKB-UniRule"/>
</dbReference>
<sequence length="132" mass="14826">MKVAIASGKRKTAIARAVVKEGKGRIRINHVPLEIYQPELARLTVMEPLALIGEKANKVDVEVKVKGGGVMGQAEASRTAVARALMKYFNDPEVEKIYKSYDRTLLVNDVRRKLPKLPLGRGARKRRQKSYR</sequence>
<dbReference type="STRING" id="439481.Aboo_1476"/>
<keyword evidence="2 4" id="KW-0689">Ribosomal protein</keyword>
<dbReference type="Pfam" id="PF00380">
    <property type="entry name" value="Ribosomal_S9"/>
    <property type="match status" value="1"/>
</dbReference>
<dbReference type="GeneID" id="8828442"/>
<evidence type="ECO:0000256" key="2">
    <source>
        <dbReference type="ARBA" id="ARBA00022980"/>
    </source>
</evidence>
<dbReference type="InterPro" id="IPR000754">
    <property type="entry name" value="Ribosomal_uS9"/>
</dbReference>
<evidence type="ECO:0000313" key="6">
    <source>
        <dbReference type="EMBL" id="ADD09282.1"/>
    </source>
</evidence>
<dbReference type="KEGG" id="abi:Aboo_1476"/>
<accession>B5IBF7</accession>
<dbReference type="HOGENOM" id="CLU_046483_4_0_2"/>
<dbReference type="GO" id="GO:0003723">
    <property type="term" value="F:RNA binding"/>
    <property type="evidence" value="ECO:0007669"/>
    <property type="project" value="TreeGrafter"/>
</dbReference>
<dbReference type="SUPFAM" id="SSF54211">
    <property type="entry name" value="Ribosomal protein S5 domain 2-like"/>
    <property type="match status" value="1"/>
</dbReference>
<evidence type="ECO:0000313" key="7">
    <source>
        <dbReference type="Proteomes" id="UP000001400"/>
    </source>
</evidence>
<evidence type="ECO:0000256" key="1">
    <source>
        <dbReference type="ARBA" id="ARBA00005251"/>
    </source>
</evidence>
<comment type="similarity">
    <text evidence="1 4 5">Belongs to the universal ribosomal protein uS9 family.</text>
</comment>
<dbReference type="InterPro" id="IPR019958">
    <property type="entry name" value="Ribosomal_uS9_archaeal"/>
</dbReference>
<reference evidence="6" key="1">
    <citation type="submission" date="2010-02" db="EMBL/GenBank/DDBJ databases">
        <title>Complete sequence of Aciduliprofundum boonei T469.</title>
        <authorList>
            <consortium name="US DOE Joint Genome Institute"/>
            <person name="Lucas S."/>
            <person name="Copeland A."/>
            <person name="Lapidus A."/>
            <person name="Cheng J.-F."/>
            <person name="Bruce D."/>
            <person name="Goodwin L."/>
            <person name="Pitluck S."/>
            <person name="Saunders E."/>
            <person name="Detter J.C."/>
            <person name="Han C."/>
            <person name="Tapia R."/>
            <person name="Land M."/>
            <person name="Hauser L."/>
            <person name="Kyrpides N."/>
            <person name="Mikhailova N."/>
            <person name="Flores G."/>
            <person name="Reysenbach A.-L."/>
            <person name="Woyke T."/>
        </authorList>
    </citation>
    <scope>NUCLEOTIDE SEQUENCE</scope>
    <source>
        <strain evidence="6">T469</strain>
    </source>
</reference>
<keyword evidence="3 4" id="KW-0687">Ribonucleoprotein</keyword>
<evidence type="ECO:0000256" key="5">
    <source>
        <dbReference type="RuleBase" id="RU003815"/>
    </source>
</evidence>
<name>B5IBF7_ACIB4</name>
<dbReference type="InterPro" id="IPR014721">
    <property type="entry name" value="Ribsml_uS5_D2-typ_fold_subgr"/>
</dbReference>
<dbReference type="GO" id="GO:0006412">
    <property type="term" value="P:translation"/>
    <property type="evidence" value="ECO:0007669"/>
    <property type="project" value="UniProtKB-UniRule"/>
</dbReference>
<dbReference type="Gene3D" id="3.30.230.10">
    <property type="match status" value="1"/>
</dbReference>
<dbReference type="InterPro" id="IPR020568">
    <property type="entry name" value="Ribosomal_Su5_D2-typ_SF"/>
</dbReference>
<dbReference type="OrthoDB" id="52677at2157"/>
<dbReference type="InterPro" id="IPR020574">
    <property type="entry name" value="Ribosomal_uS9_CS"/>
</dbReference>
<dbReference type="eggNOG" id="arCOG04243">
    <property type="taxonomic scope" value="Archaea"/>
</dbReference>
<evidence type="ECO:0000256" key="4">
    <source>
        <dbReference type="HAMAP-Rule" id="MF_00532"/>
    </source>
</evidence>
<dbReference type="AlphaFoldDB" id="B5IBF7"/>
<evidence type="ECO:0000256" key="3">
    <source>
        <dbReference type="ARBA" id="ARBA00023274"/>
    </source>
</evidence>
<dbReference type="GO" id="GO:0000462">
    <property type="term" value="P:maturation of SSU-rRNA from tricistronic rRNA transcript (SSU-rRNA, 5.8S rRNA, LSU-rRNA)"/>
    <property type="evidence" value="ECO:0007669"/>
    <property type="project" value="TreeGrafter"/>
</dbReference>
<dbReference type="GO" id="GO:0022627">
    <property type="term" value="C:cytosolic small ribosomal subunit"/>
    <property type="evidence" value="ECO:0007669"/>
    <property type="project" value="UniProtKB-UniRule"/>
</dbReference>
<gene>
    <name evidence="4" type="primary">rps9</name>
    <name evidence="6" type="ordered locus">Aboo_1476</name>
</gene>
<dbReference type="PANTHER" id="PTHR21569:SF16">
    <property type="entry name" value="RIBOSOMAL PROTEIN S16"/>
    <property type="match status" value="1"/>
</dbReference>
<dbReference type="Proteomes" id="UP000001400">
    <property type="component" value="Chromosome"/>
</dbReference>
<dbReference type="RefSeq" id="WP_008082963.1">
    <property type="nucleotide sequence ID" value="NC_013926.1"/>
</dbReference>
<protein>
    <recommendedName>
        <fullName evidence="4">Small ribosomal subunit protein uS9</fullName>
    </recommendedName>
</protein>
<proteinExistence type="inferred from homology"/>
<keyword evidence="7" id="KW-1185">Reference proteome</keyword>
<organism evidence="6 7">
    <name type="scientific">Aciduliprofundum boonei (strain DSM 19572 / T469)</name>
    <dbReference type="NCBI Taxonomy" id="439481"/>
    <lineage>
        <taxon>Archaea</taxon>
        <taxon>Methanobacteriati</taxon>
        <taxon>Thermoplasmatota</taxon>
        <taxon>DHVE2 group</taxon>
        <taxon>Candidatus Aciduliprofundum</taxon>
    </lineage>
</organism>
<dbReference type="PANTHER" id="PTHR21569">
    <property type="entry name" value="RIBOSOMAL PROTEIN S9"/>
    <property type="match status" value="1"/>
</dbReference>
<dbReference type="EMBL" id="CP001941">
    <property type="protein sequence ID" value="ADD09282.1"/>
    <property type="molecule type" value="Genomic_DNA"/>
</dbReference>
<dbReference type="HAMAP" id="MF_00532_A">
    <property type="entry name" value="Ribosomal_uS9_A"/>
    <property type="match status" value="1"/>
</dbReference>
<dbReference type="NCBIfam" id="NF001749">
    <property type="entry name" value="PRK00474.1"/>
    <property type="match status" value="1"/>
</dbReference>
<dbReference type="NCBIfam" id="TIGR03627">
    <property type="entry name" value="uS9_arch"/>
    <property type="match status" value="1"/>
</dbReference>